<sequence length="56" mass="6400">MNKLIKAVPLNHSTYMFTYLYSEGFFNVLVTNIVTGNSKVTVTYSYLVTIDSLFQL</sequence>
<dbReference type="Proteomes" id="UP000034235">
    <property type="component" value="Unassembled WGS sequence"/>
</dbReference>
<protein>
    <submittedName>
        <fullName evidence="1">Uncharacterized protein</fullName>
    </submittedName>
</protein>
<proteinExistence type="predicted"/>
<accession>A0A0G0JGV9</accession>
<dbReference type="EMBL" id="LBUP01000002">
    <property type="protein sequence ID" value="KKQ66948.1"/>
    <property type="molecule type" value="Genomic_DNA"/>
</dbReference>
<evidence type="ECO:0000313" key="1">
    <source>
        <dbReference type="EMBL" id="KKQ66948.1"/>
    </source>
</evidence>
<gene>
    <name evidence="1" type="ORF">US86_C0002G0065</name>
</gene>
<reference evidence="1 2" key="1">
    <citation type="journal article" date="2015" name="Nature">
        <title>rRNA introns, odd ribosomes, and small enigmatic genomes across a large radiation of phyla.</title>
        <authorList>
            <person name="Brown C.T."/>
            <person name="Hug L.A."/>
            <person name="Thomas B.C."/>
            <person name="Sharon I."/>
            <person name="Castelle C.J."/>
            <person name="Singh A."/>
            <person name="Wilkins M.J."/>
            <person name="Williams K.H."/>
            <person name="Banfield J.F."/>
        </authorList>
    </citation>
    <scope>NUCLEOTIDE SEQUENCE [LARGE SCALE GENOMIC DNA]</scope>
</reference>
<evidence type="ECO:0000313" key="2">
    <source>
        <dbReference type="Proteomes" id="UP000034235"/>
    </source>
</evidence>
<organism evidence="1 2">
    <name type="scientific">Candidatus Daviesbacteria bacterium GW2011_GWA2_38_24</name>
    <dbReference type="NCBI Taxonomy" id="1618422"/>
    <lineage>
        <taxon>Bacteria</taxon>
        <taxon>Candidatus Daviesiibacteriota</taxon>
    </lineage>
</organism>
<name>A0A0G0JGV9_9BACT</name>
<dbReference type="AlphaFoldDB" id="A0A0G0JGV9"/>
<comment type="caution">
    <text evidence="1">The sequence shown here is derived from an EMBL/GenBank/DDBJ whole genome shotgun (WGS) entry which is preliminary data.</text>
</comment>